<keyword evidence="5 7" id="KW-1133">Transmembrane helix</keyword>
<feature type="transmembrane region" description="Helical" evidence="7">
    <location>
        <begin position="57"/>
        <end position="78"/>
    </location>
</feature>
<evidence type="ECO:0000256" key="7">
    <source>
        <dbReference type="SAM" id="Phobius"/>
    </source>
</evidence>
<evidence type="ECO:0000256" key="5">
    <source>
        <dbReference type="ARBA" id="ARBA00022989"/>
    </source>
</evidence>
<dbReference type="InterPro" id="IPR045324">
    <property type="entry name" value="Small_multidrug_res"/>
</dbReference>
<evidence type="ECO:0000313" key="8">
    <source>
        <dbReference type="EMBL" id="KKO09806.1"/>
    </source>
</evidence>
<dbReference type="EMBL" id="LAZR01000006">
    <property type="protein sequence ID" value="KKO09806.1"/>
    <property type="molecule type" value="Genomic_DNA"/>
</dbReference>
<dbReference type="FunFam" id="1.10.3730.20:FF:000001">
    <property type="entry name" value="Quaternary ammonium compound resistance transporter SugE"/>
    <property type="match status" value="1"/>
</dbReference>
<dbReference type="PANTHER" id="PTHR30561:SF0">
    <property type="entry name" value="GUANIDINIUM EXPORTER"/>
    <property type="match status" value="1"/>
</dbReference>
<evidence type="ECO:0000256" key="2">
    <source>
        <dbReference type="ARBA" id="ARBA00022448"/>
    </source>
</evidence>
<evidence type="ECO:0000256" key="3">
    <source>
        <dbReference type="ARBA" id="ARBA00022475"/>
    </source>
</evidence>
<evidence type="ECO:0008006" key="9">
    <source>
        <dbReference type="Google" id="ProtNLM"/>
    </source>
</evidence>
<dbReference type="NCBIfam" id="NF008512">
    <property type="entry name" value="PRK11431.1"/>
    <property type="match status" value="1"/>
</dbReference>
<dbReference type="PANTHER" id="PTHR30561">
    <property type="entry name" value="SMR FAMILY PROTON-DEPENDENT DRUG EFFLUX TRANSPORTER SUGE"/>
    <property type="match status" value="1"/>
</dbReference>
<protein>
    <recommendedName>
        <fullName evidence="9">Quaternary ammonium compound-resistance protein SugE</fullName>
    </recommendedName>
</protein>
<dbReference type="InterPro" id="IPR037185">
    <property type="entry name" value="EmrE-like"/>
</dbReference>
<dbReference type="Gene3D" id="1.10.3730.20">
    <property type="match status" value="1"/>
</dbReference>
<dbReference type="GO" id="GO:0005886">
    <property type="term" value="C:plasma membrane"/>
    <property type="evidence" value="ECO:0007669"/>
    <property type="project" value="UniProtKB-SubCell"/>
</dbReference>
<comment type="subcellular location">
    <subcellularLocation>
        <location evidence="1">Cell membrane</location>
        <topology evidence="1">Multi-pass membrane protein</topology>
    </subcellularLocation>
</comment>
<proteinExistence type="predicted"/>
<dbReference type="InterPro" id="IPR000390">
    <property type="entry name" value="Small_drug/metabolite_transptr"/>
</dbReference>
<evidence type="ECO:0000256" key="6">
    <source>
        <dbReference type="ARBA" id="ARBA00023136"/>
    </source>
</evidence>
<reference evidence="8" key="1">
    <citation type="journal article" date="2015" name="Nature">
        <title>Complex archaea that bridge the gap between prokaryotes and eukaryotes.</title>
        <authorList>
            <person name="Spang A."/>
            <person name="Saw J.H."/>
            <person name="Jorgensen S.L."/>
            <person name="Zaremba-Niedzwiedzka K."/>
            <person name="Martijn J."/>
            <person name="Lind A.E."/>
            <person name="van Eijk R."/>
            <person name="Schleper C."/>
            <person name="Guy L."/>
            <person name="Ettema T.J."/>
        </authorList>
    </citation>
    <scope>NUCLEOTIDE SEQUENCE</scope>
</reference>
<feature type="transmembrane region" description="Helical" evidence="7">
    <location>
        <begin position="84"/>
        <end position="103"/>
    </location>
</feature>
<keyword evidence="4 7" id="KW-0812">Transmembrane</keyword>
<keyword evidence="2" id="KW-0813">Transport</keyword>
<name>A0A0F9VXS0_9ZZZZ</name>
<dbReference type="Pfam" id="PF00893">
    <property type="entry name" value="Multi_Drug_Res"/>
    <property type="match status" value="1"/>
</dbReference>
<dbReference type="GO" id="GO:0022857">
    <property type="term" value="F:transmembrane transporter activity"/>
    <property type="evidence" value="ECO:0007669"/>
    <property type="project" value="InterPro"/>
</dbReference>
<sequence>MNWVILVLAGLFEIGWAIGLKYTEGFTRLWPTVGTVLAMVVSLGLLGIAMKSLPVGTAYAIWVGVGAIGTAILGVVLLGEPVNAGRVLSLALILGGIIGLKLATPA</sequence>
<organism evidence="8">
    <name type="scientific">marine sediment metagenome</name>
    <dbReference type="NCBI Taxonomy" id="412755"/>
    <lineage>
        <taxon>unclassified sequences</taxon>
        <taxon>metagenomes</taxon>
        <taxon>ecological metagenomes</taxon>
    </lineage>
</organism>
<dbReference type="AlphaFoldDB" id="A0A0F9VXS0"/>
<evidence type="ECO:0000256" key="1">
    <source>
        <dbReference type="ARBA" id="ARBA00004651"/>
    </source>
</evidence>
<comment type="caution">
    <text evidence="8">The sequence shown here is derived from an EMBL/GenBank/DDBJ whole genome shotgun (WGS) entry which is preliminary data.</text>
</comment>
<feature type="transmembrane region" description="Helical" evidence="7">
    <location>
        <begin position="29"/>
        <end position="50"/>
    </location>
</feature>
<keyword evidence="3" id="KW-1003">Cell membrane</keyword>
<keyword evidence="6 7" id="KW-0472">Membrane</keyword>
<evidence type="ECO:0000256" key="4">
    <source>
        <dbReference type="ARBA" id="ARBA00022692"/>
    </source>
</evidence>
<gene>
    <name evidence="8" type="ORF">LCGC14_0033050</name>
</gene>
<dbReference type="SUPFAM" id="SSF103481">
    <property type="entry name" value="Multidrug resistance efflux transporter EmrE"/>
    <property type="match status" value="1"/>
</dbReference>
<accession>A0A0F9VXS0</accession>